<evidence type="ECO:0000256" key="1">
    <source>
        <dbReference type="SAM" id="MobiDB-lite"/>
    </source>
</evidence>
<name>A0ABQ5D7V9_9ASTR</name>
<evidence type="ECO:0000259" key="2">
    <source>
        <dbReference type="Pfam" id="PF13976"/>
    </source>
</evidence>
<proteinExistence type="predicted"/>
<keyword evidence="4" id="KW-1185">Reference proteome</keyword>
<dbReference type="EMBL" id="BQNB010015043">
    <property type="protein sequence ID" value="GJT35345.1"/>
    <property type="molecule type" value="Genomic_DNA"/>
</dbReference>
<gene>
    <name evidence="3" type="ORF">Tco_0925764</name>
</gene>
<dbReference type="Pfam" id="PF13976">
    <property type="entry name" value="gag_pre-integrs"/>
    <property type="match status" value="1"/>
</dbReference>
<organism evidence="3 4">
    <name type="scientific">Tanacetum coccineum</name>
    <dbReference type="NCBI Taxonomy" id="301880"/>
    <lineage>
        <taxon>Eukaryota</taxon>
        <taxon>Viridiplantae</taxon>
        <taxon>Streptophyta</taxon>
        <taxon>Embryophyta</taxon>
        <taxon>Tracheophyta</taxon>
        <taxon>Spermatophyta</taxon>
        <taxon>Magnoliopsida</taxon>
        <taxon>eudicotyledons</taxon>
        <taxon>Gunneridae</taxon>
        <taxon>Pentapetalae</taxon>
        <taxon>asterids</taxon>
        <taxon>campanulids</taxon>
        <taxon>Asterales</taxon>
        <taxon>Asteraceae</taxon>
        <taxon>Asteroideae</taxon>
        <taxon>Anthemideae</taxon>
        <taxon>Anthemidinae</taxon>
        <taxon>Tanacetum</taxon>
    </lineage>
</organism>
<evidence type="ECO:0000313" key="4">
    <source>
        <dbReference type="Proteomes" id="UP001151760"/>
    </source>
</evidence>
<evidence type="ECO:0000313" key="3">
    <source>
        <dbReference type="EMBL" id="GJT35345.1"/>
    </source>
</evidence>
<dbReference type="Proteomes" id="UP001151760">
    <property type="component" value="Unassembled WGS sequence"/>
</dbReference>
<feature type="domain" description="GAG-pre-integrase" evidence="2">
    <location>
        <begin position="394"/>
        <end position="462"/>
    </location>
</feature>
<sequence length="474" mass="54634">MMMCKQAEQGVPLQAEQGVPLQAEQADWLADTDEEIDEQELEAHYIGLWGRLLVVRNCLIVLQNKQNELEKYIAFNDRAIDYEILQTKLNDTLGLLSLKDIKIKEGLKTKACEILVLNQKHDELVKKSLLTKSQLEGYLKEKTKVISDLKVKEEKDIDKMIEMDKQLKFLNEIIYTRNQSIQTIHMLAPKCSTYNGRPTFANPRYLKKAQSEKPCLYEIPYDNSDHANRFTPEREETTTLENESRSKLNKDKVKPYDYTNQNSLYENFKAPSLEYLYQLERAKEVSRNNVGENRFSNSRTSNENVVCAECGTCVFNSNHDACVSRYLKDVNARTKKPNVVPISASKPKRKANKFMFAPILGYRDLIQGNVKIKRRSSGKRLLTMEDVGSISPQYLFKKQTSSTPICLMAKAYHQLKHALWHRRLSHLNFDYITLLSKKEVVNGLPKLKYVKDQLCSSCEMSKAKRSSFKTKGSS</sequence>
<reference evidence="3" key="2">
    <citation type="submission" date="2022-01" db="EMBL/GenBank/DDBJ databases">
        <authorList>
            <person name="Yamashiro T."/>
            <person name="Shiraishi A."/>
            <person name="Satake H."/>
            <person name="Nakayama K."/>
        </authorList>
    </citation>
    <scope>NUCLEOTIDE SEQUENCE</scope>
</reference>
<comment type="caution">
    <text evidence="3">The sequence shown here is derived from an EMBL/GenBank/DDBJ whole genome shotgun (WGS) entry which is preliminary data.</text>
</comment>
<reference evidence="3" key="1">
    <citation type="journal article" date="2022" name="Int. J. Mol. Sci.">
        <title>Draft Genome of Tanacetum Coccineum: Genomic Comparison of Closely Related Tanacetum-Family Plants.</title>
        <authorList>
            <person name="Yamashiro T."/>
            <person name="Shiraishi A."/>
            <person name="Nakayama K."/>
            <person name="Satake H."/>
        </authorList>
    </citation>
    <scope>NUCLEOTIDE SEQUENCE</scope>
</reference>
<feature type="region of interest" description="Disordered" evidence="1">
    <location>
        <begin position="226"/>
        <end position="248"/>
    </location>
</feature>
<dbReference type="InterPro" id="IPR025724">
    <property type="entry name" value="GAG-pre-integrase_dom"/>
</dbReference>
<accession>A0ABQ5D7V9</accession>
<protein>
    <submittedName>
        <fullName evidence="3">Retrovirus-related pol polyprotein from transposon TNT 1-94</fullName>
    </submittedName>
</protein>